<dbReference type="RefSeq" id="WP_253779942.1">
    <property type="nucleotide sequence ID" value="NZ_JAMTCK010000024.1"/>
</dbReference>
<dbReference type="AlphaFoldDB" id="A0AAE3GKU9"/>
<accession>A0AAE3GKU9</accession>
<dbReference type="GO" id="GO:0055070">
    <property type="term" value="P:copper ion homeostasis"/>
    <property type="evidence" value="ECO:0007669"/>
    <property type="project" value="InterPro"/>
</dbReference>
<evidence type="ECO:0000313" key="2">
    <source>
        <dbReference type="Proteomes" id="UP001206128"/>
    </source>
</evidence>
<reference evidence="1" key="1">
    <citation type="submission" date="2022-06" db="EMBL/GenBank/DDBJ databases">
        <title>Genomic Encyclopedia of Archaeal and Bacterial Type Strains, Phase II (KMG-II): from individual species to whole genera.</title>
        <authorList>
            <person name="Goeker M."/>
        </authorList>
    </citation>
    <scope>NUCLEOTIDE SEQUENCE</scope>
    <source>
        <strain evidence="1">DSM 43935</strain>
    </source>
</reference>
<dbReference type="GO" id="GO:0016020">
    <property type="term" value="C:membrane"/>
    <property type="evidence" value="ECO:0007669"/>
    <property type="project" value="InterPro"/>
</dbReference>
<organism evidence="1 2">
    <name type="scientific">Goodfellowiella coeruleoviolacea</name>
    <dbReference type="NCBI Taxonomy" id="334858"/>
    <lineage>
        <taxon>Bacteria</taxon>
        <taxon>Bacillati</taxon>
        <taxon>Actinomycetota</taxon>
        <taxon>Actinomycetes</taxon>
        <taxon>Pseudonocardiales</taxon>
        <taxon>Pseudonocardiaceae</taxon>
        <taxon>Goodfellowiella</taxon>
    </lineage>
</organism>
<name>A0AAE3GKU9_9PSEU</name>
<keyword evidence="2" id="KW-1185">Reference proteome</keyword>
<gene>
    <name evidence="1" type="ORF">LX83_007005</name>
</gene>
<sequence length="316" mass="31619">MISLRYHLISVAVVFLALAVGIALGSTSVGEVITAGLAGHTRALDQQVNDLRADRDALSAKLAGTDRFAASVGPLAVRGQLDGRSVVLVTTEDAEPAERDELARLLASAGASVTGEVVLTNAFTDPARSEQLRALVFRLLPAAARLPVAADSGSLAGGLLASLLLVNRDGQEPRATPEETTRVLTGLVHDGFVRPSQGLRPAQLAVLLTGSAYGRNAAADRAGVLARVAGVLDRSGAGAVLAGRTGSAEATGPVGVVRADASAAAGLSTVDHVDTAVGRVATVLALREQAGGGSGQYGLAGTAQAPAPDPVVVGAG</sequence>
<dbReference type="InterPro" id="IPR021522">
    <property type="entry name" value="MctB"/>
</dbReference>
<protein>
    <submittedName>
        <fullName evidence="1">Copper transport outer membrane protein, MctB</fullName>
    </submittedName>
</protein>
<proteinExistence type="predicted"/>
<dbReference type="EMBL" id="JAMTCK010000024">
    <property type="protein sequence ID" value="MCP2170117.1"/>
    <property type="molecule type" value="Genomic_DNA"/>
</dbReference>
<comment type="caution">
    <text evidence="1">The sequence shown here is derived from an EMBL/GenBank/DDBJ whole genome shotgun (WGS) entry which is preliminary data.</text>
</comment>
<dbReference type="Pfam" id="PF11382">
    <property type="entry name" value="MctB"/>
    <property type="match status" value="1"/>
</dbReference>
<dbReference type="Proteomes" id="UP001206128">
    <property type="component" value="Unassembled WGS sequence"/>
</dbReference>
<evidence type="ECO:0000313" key="1">
    <source>
        <dbReference type="EMBL" id="MCP2170117.1"/>
    </source>
</evidence>